<protein>
    <submittedName>
        <fullName evidence="2">Uncharacterized protein</fullName>
    </submittedName>
</protein>
<sequence>MQKVLLILGLVLILAVVEQTTGQKCSLEYCRKWPRSNCKCRGCCWGKLNCRGGSCEKHWDFSSGKYIHSCFCYQC</sequence>
<proteinExistence type="predicted"/>
<feature type="non-terminal residue" evidence="2">
    <location>
        <position position="1"/>
    </location>
</feature>
<keyword evidence="3" id="KW-1185">Reference proteome</keyword>
<comment type="caution">
    <text evidence="2">The sequence shown here is derived from an EMBL/GenBank/DDBJ whole genome shotgun (WGS) entry which is preliminary data.</text>
</comment>
<reference evidence="2" key="1">
    <citation type="submission" date="2018-11" db="EMBL/GenBank/DDBJ databases">
        <authorList>
            <person name="Alioto T."/>
            <person name="Alioto T."/>
        </authorList>
    </citation>
    <scope>NUCLEOTIDE SEQUENCE</scope>
</reference>
<gene>
    <name evidence="2" type="ORF">MGAL_10B061951</name>
</gene>
<feature type="chain" id="PRO_5032837497" evidence="1">
    <location>
        <begin position="23"/>
        <end position="75"/>
    </location>
</feature>
<accession>A0A8B6FIX5</accession>
<dbReference type="EMBL" id="UYJE01006895">
    <property type="protein sequence ID" value="VDI49959.1"/>
    <property type="molecule type" value="Genomic_DNA"/>
</dbReference>
<evidence type="ECO:0000256" key="1">
    <source>
        <dbReference type="SAM" id="SignalP"/>
    </source>
</evidence>
<keyword evidence="1" id="KW-0732">Signal</keyword>
<feature type="signal peptide" evidence="1">
    <location>
        <begin position="1"/>
        <end position="22"/>
    </location>
</feature>
<dbReference type="AlphaFoldDB" id="A0A8B6FIX5"/>
<name>A0A8B6FIX5_MYTGA</name>
<organism evidence="2 3">
    <name type="scientific">Mytilus galloprovincialis</name>
    <name type="common">Mediterranean mussel</name>
    <dbReference type="NCBI Taxonomy" id="29158"/>
    <lineage>
        <taxon>Eukaryota</taxon>
        <taxon>Metazoa</taxon>
        <taxon>Spiralia</taxon>
        <taxon>Lophotrochozoa</taxon>
        <taxon>Mollusca</taxon>
        <taxon>Bivalvia</taxon>
        <taxon>Autobranchia</taxon>
        <taxon>Pteriomorphia</taxon>
        <taxon>Mytilida</taxon>
        <taxon>Mytiloidea</taxon>
        <taxon>Mytilidae</taxon>
        <taxon>Mytilinae</taxon>
        <taxon>Mytilus</taxon>
    </lineage>
</organism>
<evidence type="ECO:0000313" key="2">
    <source>
        <dbReference type="EMBL" id="VDI49959.1"/>
    </source>
</evidence>
<dbReference type="Proteomes" id="UP000596742">
    <property type="component" value="Unassembled WGS sequence"/>
</dbReference>
<evidence type="ECO:0000313" key="3">
    <source>
        <dbReference type="Proteomes" id="UP000596742"/>
    </source>
</evidence>